<keyword evidence="2" id="KW-1185">Reference proteome</keyword>
<proteinExistence type="predicted"/>
<sequence>MLYPSTRHEGTETDCHCPQAVPIKKFIEEAGDPPEPVVDGLLTPGIAVLIGAPGCGKTHLANELARAVGRGESAFDRFRTKKGAVLIIEEEHHEGDLSERYERAGMEDAEIFILHAENARLDVPSWVDWIAREVERTHSILCILDPFADLHEKDESSNTEMKEVTNGLKELKQRCPGTAFLVIHHPTKGASKEGVEPEMSDGRGAGRLMGMADAVYSMACKDRSPQALKISFRCRKRRDGPAIEPQTLSLKFTEQGAAWAVDAAPSEEPDTKLRERIEKKLREARERGQLFPNRTALKSAVGGNSTQTGKVIGQMIDAKRIIEDKKKKVIDLADDAPAGLAAKDGPAANNDQEQ</sequence>
<organism evidence="1 2">
    <name type="scientific">Melittangium boletus DSM 14713</name>
    <dbReference type="NCBI Taxonomy" id="1294270"/>
    <lineage>
        <taxon>Bacteria</taxon>
        <taxon>Pseudomonadati</taxon>
        <taxon>Myxococcota</taxon>
        <taxon>Myxococcia</taxon>
        <taxon>Myxococcales</taxon>
        <taxon>Cystobacterineae</taxon>
        <taxon>Archangiaceae</taxon>
        <taxon>Melittangium</taxon>
    </lineage>
</organism>
<dbReference type="PRINTS" id="PR00830">
    <property type="entry name" value="ENDOLAPTASE"/>
</dbReference>
<dbReference type="Pfam" id="PF13481">
    <property type="entry name" value="AAA_25"/>
    <property type="match status" value="1"/>
</dbReference>
<dbReference type="RefSeq" id="WP_095980822.1">
    <property type="nucleotide sequence ID" value="NZ_CP022163.1"/>
</dbReference>
<dbReference type="EMBL" id="CP022163">
    <property type="protein sequence ID" value="ATB32666.1"/>
    <property type="molecule type" value="Genomic_DNA"/>
</dbReference>
<accession>A0A250IP00</accession>
<dbReference type="Proteomes" id="UP000217289">
    <property type="component" value="Chromosome"/>
</dbReference>
<dbReference type="KEGG" id="mbd:MEBOL_006155"/>
<evidence type="ECO:0008006" key="3">
    <source>
        <dbReference type="Google" id="ProtNLM"/>
    </source>
</evidence>
<gene>
    <name evidence="1" type="ORF">MEBOL_006155</name>
</gene>
<protein>
    <recommendedName>
        <fullName evidence="3">AAA+ ATPase domain-containing protein</fullName>
    </recommendedName>
</protein>
<name>A0A250IP00_9BACT</name>
<dbReference type="InterPro" id="IPR027417">
    <property type="entry name" value="P-loop_NTPase"/>
</dbReference>
<reference evidence="1 2" key="1">
    <citation type="submission" date="2017-06" db="EMBL/GenBank/DDBJ databases">
        <authorList>
            <person name="Kim H.J."/>
            <person name="Triplett B.A."/>
        </authorList>
    </citation>
    <scope>NUCLEOTIDE SEQUENCE [LARGE SCALE GENOMIC DNA]</scope>
    <source>
        <strain evidence="1 2">DSM 14713</strain>
    </source>
</reference>
<dbReference type="AlphaFoldDB" id="A0A250IP00"/>
<evidence type="ECO:0000313" key="1">
    <source>
        <dbReference type="EMBL" id="ATB32666.1"/>
    </source>
</evidence>
<dbReference type="SUPFAM" id="SSF52540">
    <property type="entry name" value="P-loop containing nucleoside triphosphate hydrolases"/>
    <property type="match status" value="1"/>
</dbReference>
<dbReference type="Gene3D" id="3.40.50.300">
    <property type="entry name" value="P-loop containing nucleotide triphosphate hydrolases"/>
    <property type="match status" value="1"/>
</dbReference>
<dbReference type="OrthoDB" id="9763644at2"/>
<evidence type="ECO:0000313" key="2">
    <source>
        <dbReference type="Proteomes" id="UP000217289"/>
    </source>
</evidence>